<organism evidence="4 5">
    <name type="scientific">Streptomyces achromogenes</name>
    <dbReference type="NCBI Taxonomy" id="67255"/>
    <lineage>
        <taxon>Bacteria</taxon>
        <taxon>Bacillati</taxon>
        <taxon>Actinomycetota</taxon>
        <taxon>Actinomycetes</taxon>
        <taxon>Kitasatosporales</taxon>
        <taxon>Streptomycetaceae</taxon>
        <taxon>Streptomyces</taxon>
    </lineage>
</organism>
<protein>
    <submittedName>
        <fullName evidence="4">GNAT superfamily N-acetyltransferase</fullName>
    </submittedName>
</protein>
<feature type="domain" description="N-acetyltransferase" evidence="3">
    <location>
        <begin position="150"/>
        <end position="305"/>
    </location>
</feature>
<evidence type="ECO:0000256" key="2">
    <source>
        <dbReference type="ARBA" id="ARBA00023315"/>
    </source>
</evidence>
<accession>A0ABU0QCI7</accession>
<dbReference type="Proteomes" id="UP001243364">
    <property type="component" value="Unassembled WGS sequence"/>
</dbReference>
<dbReference type="PANTHER" id="PTHR43420">
    <property type="entry name" value="ACETYLTRANSFERASE"/>
    <property type="match status" value="1"/>
</dbReference>
<dbReference type="EMBL" id="JAUSYA010000001">
    <property type="protein sequence ID" value="MDQ0688372.1"/>
    <property type="molecule type" value="Genomic_DNA"/>
</dbReference>
<evidence type="ECO:0000259" key="3">
    <source>
        <dbReference type="PROSITE" id="PS51186"/>
    </source>
</evidence>
<evidence type="ECO:0000313" key="5">
    <source>
        <dbReference type="Proteomes" id="UP001243364"/>
    </source>
</evidence>
<gene>
    <name evidence="4" type="ORF">QFZ56_007335</name>
</gene>
<proteinExistence type="predicted"/>
<dbReference type="SUPFAM" id="SSF55729">
    <property type="entry name" value="Acyl-CoA N-acyltransferases (Nat)"/>
    <property type="match status" value="2"/>
</dbReference>
<keyword evidence="1" id="KW-0808">Transferase</keyword>
<dbReference type="PROSITE" id="PS51186">
    <property type="entry name" value="GNAT"/>
    <property type="match status" value="2"/>
</dbReference>
<feature type="domain" description="N-acetyltransferase" evidence="3">
    <location>
        <begin position="7"/>
        <end position="153"/>
    </location>
</feature>
<dbReference type="Gene3D" id="3.40.630.30">
    <property type="match status" value="2"/>
</dbReference>
<name>A0ABU0QCI7_STRAH</name>
<evidence type="ECO:0000313" key="4">
    <source>
        <dbReference type="EMBL" id="MDQ0688372.1"/>
    </source>
</evidence>
<dbReference type="InterPro" id="IPR050680">
    <property type="entry name" value="YpeA/RimI_acetyltransf"/>
</dbReference>
<comment type="caution">
    <text evidence="4">The sequence shown here is derived from an EMBL/GenBank/DDBJ whole genome shotgun (WGS) entry which is preliminary data.</text>
</comment>
<reference evidence="4 5" key="1">
    <citation type="submission" date="2023-07" db="EMBL/GenBank/DDBJ databases">
        <title>Comparative genomics of wheat-associated soil bacteria to identify genetic determinants of phenazine resistance.</title>
        <authorList>
            <person name="Mouncey N."/>
        </authorList>
    </citation>
    <scope>NUCLEOTIDE SEQUENCE [LARGE SCALE GENOMIC DNA]</scope>
    <source>
        <strain evidence="4 5">W4I19-2</strain>
    </source>
</reference>
<evidence type="ECO:0000256" key="1">
    <source>
        <dbReference type="ARBA" id="ARBA00022679"/>
    </source>
</evidence>
<dbReference type="InterPro" id="IPR000182">
    <property type="entry name" value="GNAT_dom"/>
</dbReference>
<keyword evidence="2" id="KW-0012">Acyltransferase</keyword>
<dbReference type="Pfam" id="PF00583">
    <property type="entry name" value="Acetyltransf_1"/>
    <property type="match status" value="1"/>
</dbReference>
<keyword evidence="5" id="KW-1185">Reference proteome</keyword>
<sequence length="305" mass="32810">MTHVAAFTLLDDSAEWRSDFERRRRASYTAAGLGAAAADRMLEDAGAGDWTVAEITDAGTRVGHVAVVVTDADGILVGRIGDLRVDASHTGRGHERAAREWAEQWCARRGASRVEVRLTEPAGELFDGYRLRGQLRVRRVDSPPTALEGVTARPMTPAEYRGWLDAEKAAYIADIVRSGALSPEGAVHKSDRDFAELLPEGLTTPGHAFLVLEAAGERIGTGWLRHGHLPGVTYGYSLHVEERHRGKGFGRAAMAAGEQAAFAAGDGALMFTVWGGNDVAMSLYTSAGYRVVEKSRSTDVPRPTA</sequence>
<dbReference type="InterPro" id="IPR016181">
    <property type="entry name" value="Acyl_CoA_acyltransferase"/>
</dbReference>